<dbReference type="InterPro" id="IPR046723">
    <property type="entry name" value="DUF6615"/>
</dbReference>
<keyword evidence="3" id="KW-1185">Reference proteome</keyword>
<protein>
    <submittedName>
        <fullName evidence="2">DUF6615 family protein</fullName>
    </submittedName>
</protein>
<evidence type="ECO:0000313" key="2">
    <source>
        <dbReference type="EMBL" id="MFD4820993.1"/>
    </source>
</evidence>
<evidence type="ECO:0000313" key="3">
    <source>
        <dbReference type="Proteomes" id="UP001598352"/>
    </source>
</evidence>
<reference evidence="2 3" key="1">
    <citation type="submission" date="2024-09" db="EMBL/GenBank/DDBJ databases">
        <title>The Natural Products Discovery Center: Release of the First 8490 Sequenced Strains for Exploring Actinobacteria Biosynthetic Diversity.</title>
        <authorList>
            <person name="Kalkreuter E."/>
            <person name="Kautsar S.A."/>
            <person name="Yang D."/>
            <person name="Bader C.D."/>
            <person name="Teijaro C.N."/>
            <person name="Fluegel L."/>
            <person name="Davis C.M."/>
            <person name="Simpson J.R."/>
            <person name="Lauterbach L."/>
            <person name="Steele A.D."/>
            <person name="Gui C."/>
            <person name="Meng S."/>
            <person name="Li G."/>
            <person name="Viehrig K."/>
            <person name="Ye F."/>
            <person name="Su P."/>
            <person name="Kiefer A.F."/>
            <person name="Nichols A."/>
            <person name="Cepeda A.J."/>
            <person name="Yan W."/>
            <person name="Fan B."/>
            <person name="Jiang Y."/>
            <person name="Adhikari A."/>
            <person name="Zheng C.-J."/>
            <person name="Schuster L."/>
            <person name="Cowan T.M."/>
            <person name="Smanski M.J."/>
            <person name="Chevrette M.G."/>
            <person name="De Carvalho L.P.S."/>
            <person name="Shen B."/>
        </authorList>
    </citation>
    <scope>NUCLEOTIDE SEQUENCE [LARGE SCALE GENOMIC DNA]</scope>
    <source>
        <strain evidence="2 3">NPDC058428</strain>
    </source>
</reference>
<comment type="caution">
    <text evidence="2">The sequence shown here is derived from an EMBL/GenBank/DDBJ whole genome shotgun (WGS) entry which is preliminary data.</text>
</comment>
<evidence type="ECO:0000256" key="1">
    <source>
        <dbReference type="SAM" id="MobiDB-lite"/>
    </source>
</evidence>
<feature type="region of interest" description="Disordered" evidence="1">
    <location>
        <begin position="278"/>
        <end position="307"/>
    </location>
</feature>
<accession>A0ABW6ES50</accession>
<dbReference type="Pfam" id="PF20320">
    <property type="entry name" value="DUF6615"/>
    <property type="match status" value="1"/>
</dbReference>
<gene>
    <name evidence="2" type="ORF">ACFWOQ_00260</name>
</gene>
<organism evidence="2 3">
    <name type="scientific">Streptomyces rubiginosohelvolus</name>
    <dbReference type="NCBI Taxonomy" id="67362"/>
    <lineage>
        <taxon>Bacteria</taxon>
        <taxon>Bacillati</taxon>
        <taxon>Actinomycetota</taxon>
        <taxon>Actinomycetes</taxon>
        <taxon>Kitasatosporales</taxon>
        <taxon>Streptomycetaceae</taxon>
        <taxon>Streptomyces</taxon>
    </lineage>
</organism>
<feature type="compositionally biased region" description="Basic residues" evidence="1">
    <location>
        <begin position="297"/>
        <end position="307"/>
    </location>
</feature>
<dbReference type="RefSeq" id="WP_382769587.1">
    <property type="nucleotide sequence ID" value="NZ_JBHXKZ010000001.1"/>
</dbReference>
<dbReference type="Proteomes" id="UP001598352">
    <property type="component" value="Unassembled WGS sequence"/>
</dbReference>
<sequence>MSNWKKIEHARRMGLKYDETTSTQELLLTLQTEVSGLLTYQYTQQQETRSGADWEWWLGSDEVGWICLRIQAKRVYDDYRYQMLSHHGAEEGTFQYDTLINGCDPDQARYGFHVFYNGWPEGTFEEGTHWAPPAEWNACPNRKSYKECGHVEPRHYGCAIISAAEVKRLSDGDTGKPVAERFRIQKYLSAAVPWSYALGFPAYTKDVEERWPRRLDRGDWVDRVHGTLEVLTRRGGVRGARDASLHLGEIPIEREQRTFELPTYVEAMRSRTPGLFVPASEDELPAAPQTVIVEQKRPRKRPSKPRH</sequence>
<proteinExistence type="predicted"/>
<dbReference type="EMBL" id="JBHXKZ010000001">
    <property type="protein sequence ID" value="MFD4820993.1"/>
    <property type="molecule type" value="Genomic_DNA"/>
</dbReference>
<name>A0ABW6ES50_9ACTN</name>